<feature type="compositionally biased region" description="Basic residues" evidence="2">
    <location>
        <begin position="214"/>
        <end position="223"/>
    </location>
</feature>
<evidence type="ECO:0000313" key="3">
    <source>
        <dbReference type="EMBL" id="DAE17821.1"/>
    </source>
</evidence>
<protein>
    <submittedName>
        <fullName evidence="3">Ferric uptake regulation protein</fullName>
    </submittedName>
</protein>
<proteinExistence type="predicted"/>
<organism evidence="3">
    <name type="scientific">Siphoviridae sp. ctoOf8</name>
    <dbReference type="NCBI Taxonomy" id="2825668"/>
    <lineage>
        <taxon>Viruses</taxon>
        <taxon>Duplodnaviria</taxon>
        <taxon>Heunggongvirae</taxon>
        <taxon>Uroviricota</taxon>
        <taxon>Caudoviricetes</taxon>
    </lineage>
</organism>
<feature type="coiled-coil region" evidence="1">
    <location>
        <begin position="40"/>
        <end position="67"/>
    </location>
</feature>
<accession>A0A8S5QGD3</accession>
<evidence type="ECO:0000256" key="2">
    <source>
        <dbReference type="SAM" id="MobiDB-lite"/>
    </source>
</evidence>
<sequence length="238" mass="27397">MAVEENVKENTPKAEGEAQGVKYISLTEEELERLIKAAGREGAKKGVEAYERRKEKDKEELADKVKNSAKTIIIHYRQLKRMKNTSVTGTDTVTDPTLKEILDGILEQVRKEEFNLTSTNKNRIVTGMLLNHVDVQLENYKKECRKSKIQDIQRRYRVVERMFLQAEPVRAEDVAEEEQIDKSTVYRTLEKAYDDLAVLFFGIEGVKSIEVNRKPKKSGKKTMRNADTRNLVNAKNVH</sequence>
<name>A0A8S5QGD3_9CAUD</name>
<feature type="compositionally biased region" description="Polar residues" evidence="2">
    <location>
        <begin position="228"/>
        <end position="238"/>
    </location>
</feature>
<reference evidence="3" key="1">
    <citation type="journal article" date="2021" name="Proc. Natl. Acad. Sci. U.S.A.">
        <title>A Catalog of Tens of Thousands of Viruses from Human Metagenomes Reveals Hidden Associations with Chronic Diseases.</title>
        <authorList>
            <person name="Tisza M.J."/>
            <person name="Buck C.B."/>
        </authorList>
    </citation>
    <scope>NUCLEOTIDE SEQUENCE</scope>
    <source>
        <strain evidence="3">CtoOf8</strain>
    </source>
</reference>
<feature type="region of interest" description="Disordered" evidence="2">
    <location>
        <begin position="214"/>
        <end position="238"/>
    </location>
</feature>
<evidence type="ECO:0000256" key="1">
    <source>
        <dbReference type="SAM" id="Coils"/>
    </source>
</evidence>
<dbReference type="EMBL" id="BK015646">
    <property type="protein sequence ID" value="DAE17821.1"/>
    <property type="molecule type" value="Genomic_DNA"/>
</dbReference>
<keyword evidence="1" id="KW-0175">Coiled coil</keyword>